<dbReference type="AlphaFoldDB" id="A0A0D9V0L5"/>
<dbReference type="HOGENOM" id="CLU_010194_1_3_1"/>
<dbReference type="GO" id="GO:0016614">
    <property type="term" value="F:oxidoreductase activity, acting on CH-OH group of donors"/>
    <property type="evidence" value="ECO:0007669"/>
    <property type="project" value="UniProtKB-ARBA"/>
</dbReference>
<protein>
    <submittedName>
        <fullName evidence="3">Uncharacterized protein</fullName>
    </submittedName>
</protein>
<reference evidence="3 4" key="1">
    <citation type="submission" date="2012-08" db="EMBL/GenBank/DDBJ databases">
        <title>Oryza genome evolution.</title>
        <authorList>
            <person name="Wing R.A."/>
        </authorList>
    </citation>
    <scope>NUCLEOTIDE SEQUENCE</scope>
</reference>
<dbReference type="PANTHER" id="PTHR48107:SF8">
    <property type="entry name" value="OS06G0185100 PROTEIN"/>
    <property type="match status" value="1"/>
</dbReference>
<name>A0A0D9V0L5_9ORYZ</name>
<dbReference type="SUPFAM" id="SSF51735">
    <property type="entry name" value="NAD(P)-binding Rossmann-fold domains"/>
    <property type="match status" value="1"/>
</dbReference>
<dbReference type="eggNOG" id="KOG0725">
    <property type="taxonomic scope" value="Eukaryota"/>
</dbReference>
<dbReference type="Pfam" id="PF13561">
    <property type="entry name" value="adh_short_C2"/>
    <property type="match status" value="1"/>
</dbReference>
<reference evidence="4" key="2">
    <citation type="submission" date="2013-12" db="EMBL/GenBank/DDBJ databases">
        <authorList>
            <person name="Yu Y."/>
            <person name="Lee S."/>
            <person name="de Baynast K."/>
            <person name="Wissotski M."/>
            <person name="Liu L."/>
            <person name="Talag J."/>
            <person name="Goicoechea J."/>
            <person name="Angelova A."/>
            <person name="Jetty R."/>
            <person name="Kudrna D."/>
            <person name="Golser W."/>
            <person name="Rivera L."/>
            <person name="Zhang J."/>
            <person name="Wing R."/>
        </authorList>
    </citation>
    <scope>NUCLEOTIDE SEQUENCE</scope>
</reference>
<keyword evidence="4" id="KW-1185">Reference proteome</keyword>
<keyword evidence="2" id="KW-0560">Oxidoreductase</keyword>
<dbReference type="InterPro" id="IPR002347">
    <property type="entry name" value="SDR_fam"/>
</dbReference>
<reference evidence="3" key="3">
    <citation type="submission" date="2015-04" db="UniProtKB">
        <authorList>
            <consortium name="EnsemblPlants"/>
        </authorList>
    </citation>
    <scope>IDENTIFICATION</scope>
</reference>
<proteinExistence type="inferred from homology"/>
<evidence type="ECO:0000313" key="4">
    <source>
        <dbReference type="Proteomes" id="UP000032180"/>
    </source>
</evidence>
<dbReference type="Proteomes" id="UP000032180">
    <property type="component" value="Chromosome 1"/>
</dbReference>
<comment type="similarity">
    <text evidence="1">Belongs to the short-chain dehydrogenases/reductases (SDR) family.</text>
</comment>
<organism evidence="3 4">
    <name type="scientific">Leersia perrieri</name>
    <dbReference type="NCBI Taxonomy" id="77586"/>
    <lineage>
        <taxon>Eukaryota</taxon>
        <taxon>Viridiplantae</taxon>
        <taxon>Streptophyta</taxon>
        <taxon>Embryophyta</taxon>
        <taxon>Tracheophyta</taxon>
        <taxon>Spermatophyta</taxon>
        <taxon>Magnoliopsida</taxon>
        <taxon>Liliopsida</taxon>
        <taxon>Poales</taxon>
        <taxon>Poaceae</taxon>
        <taxon>BOP clade</taxon>
        <taxon>Oryzoideae</taxon>
        <taxon>Oryzeae</taxon>
        <taxon>Oryzinae</taxon>
        <taxon>Leersia</taxon>
    </lineage>
</organism>
<sequence length="248" mass="25962">MVSTLSCNSHSFQASKPWEVIDWDSLVPRPRSAPPFNGINYRINVASHTAPGHRALHRRVAIVTAALVQLSPRISCPSVLASWSAISADQLVAKLNDDYAADDPSGPCAVAVDADVSDPAQAAFGPELHVLVADMEPDQWDHVFAVNARGTFLCCREAAVDSLRPGHGTYVATKAAVEGMTKVLAKELAGTGITANSVAPGPVASPMFYAGKSDECIVAAVGECPMERIGEPIDVAPVVCFLSSDAAG</sequence>
<dbReference type="PANTHER" id="PTHR48107">
    <property type="entry name" value="NADPH-DEPENDENT ALDEHYDE REDUCTASE-LIKE PROTEIN, CHLOROPLASTIC-RELATED"/>
    <property type="match status" value="1"/>
</dbReference>
<evidence type="ECO:0000256" key="1">
    <source>
        <dbReference type="ARBA" id="ARBA00006484"/>
    </source>
</evidence>
<dbReference type="Gramene" id="LPERR01G13100.1">
    <property type="protein sequence ID" value="LPERR01G13100.1"/>
    <property type="gene ID" value="LPERR01G13100"/>
</dbReference>
<accession>A0A0D9V0L5</accession>
<dbReference type="InterPro" id="IPR036291">
    <property type="entry name" value="NAD(P)-bd_dom_sf"/>
</dbReference>
<dbReference type="STRING" id="77586.A0A0D9V0L5"/>
<dbReference type="EnsemblPlants" id="LPERR01G13100.1">
    <property type="protein sequence ID" value="LPERR01G13100.1"/>
    <property type="gene ID" value="LPERR01G13100"/>
</dbReference>
<evidence type="ECO:0000313" key="3">
    <source>
        <dbReference type="EnsemblPlants" id="LPERR01G13100.1"/>
    </source>
</evidence>
<dbReference type="PRINTS" id="PR00081">
    <property type="entry name" value="GDHRDH"/>
</dbReference>
<dbReference type="Gene3D" id="3.40.50.720">
    <property type="entry name" value="NAD(P)-binding Rossmann-like Domain"/>
    <property type="match status" value="1"/>
</dbReference>
<evidence type="ECO:0000256" key="2">
    <source>
        <dbReference type="ARBA" id="ARBA00023002"/>
    </source>
</evidence>